<dbReference type="PROSITE" id="PS51007">
    <property type="entry name" value="CYTC"/>
    <property type="match status" value="1"/>
</dbReference>
<feature type="domain" description="Cytochrome c" evidence="8">
    <location>
        <begin position="47"/>
        <end position="119"/>
    </location>
</feature>
<evidence type="ECO:0000259" key="8">
    <source>
        <dbReference type="PROSITE" id="PS51007"/>
    </source>
</evidence>
<dbReference type="NCBIfam" id="NF045773">
    <property type="entry name" value="cytochro_C550"/>
    <property type="match status" value="1"/>
</dbReference>
<keyword evidence="10" id="KW-1185">Reference proteome</keyword>
<reference evidence="9 10" key="1">
    <citation type="submission" date="2021-04" db="EMBL/GenBank/DDBJ databases">
        <title>Metabacillus sp. strain KIGAM252 whole genome sequence.</title>
        <authorList>
            <person name="Seo M.-J."/>
            <person name="Cho E.-S."/>
            <person name="Hwang C.Y."/>
            <person name="Yoon D.J."/>
        </authorList>
    </citation>
    <scope>NUCLEOTIDE SEQUENCE [LARGE SCALE GENOMIC DNA]</scope>
    <source>
        <strain evidence="9 10">KIGAM252</strain>
    </source>
</reference>
<dbReference type="Proteomes" id="UP000682403">
    <property type="component" value="Unassembled WGS sequence"/>
</dbReference>
<feature type="transmembrane region" description="Helical" evidence="7">
    <location>
        <begin position="6"/>
        <end position="25"/>
    </location>
</feature>
<accession>A0ABS5LH72</accession>
<keyword evidence="1" id="KW-0813">Transport</keyword>
<evidence type="ECO:0000313" key="9">
    <source>
        <dbReference type="EMBL" id="MBS2969724.1"/>
    </source>
</evidence>
<dbReference type="Gene3D" id="1.10.760.10">
    <property type="entry name" value="Cytochrome c-like domain"/>
    <property type="match status" value="1"/>
</dbReference>
<dbReference type="RefSeq" id="WP_211559315.1">
    <property type="nucleotide sequence ID" value="NZ_JAGVRK010000001.1"/>
</dbReference>
<dbReference type="InterPro" id="IPR051811">
    <property type="entry name" value="Cytochrome_c550/c551-like"/>
</dbReference>
<evidence type="ECO:0000256" key="2">
    <source>
        <dbReference type="ARBA" id="ARBA00022617"/>
    </source>
</evidence>
<dbReference type="PIRSF" id="PIRSF000025">
    <property type="entry name" value="Cytc_Bsub_c550"/>
    <property type="match status" value="1"/>
</dbReference>
<keyword evidence="2 6" id="KW-0349">Heme</keyword>
<evidence type="ECO:0000256" key="3">
    <source>
        <dbReference type="ARBA" id="ARBA00022723"/>
    </source>
</evidence>
<dbReference type="InterPro" id="IPR054780">
    <property type="entry name" value="Cytochro_C550_firm"/>
</dbReference>
<keyword evidence="7" id="KW-0812">Transmembrane</keyword>
<dbReference type="PANTHER" id="PTHR37823:SF2">
    <property type="entry name" value="CYTOCHROME C-550"/>
    <property type="match status" value="1"/>
</dbReference>
<keyword evidence="3 6" id="KW-0479">Metal-binding</keyword>
<protein>
    <submittedName>
        <fullName evidence="9">Cytochrome c</fullName>
    </submittedName>
</protein>
<dbReference type="InterPro" id="IPR012218">
    <property type="entry name" value="Cyt_c_BACSU-c550-type"/>
</dbReference>
<dbReference type="Pfam" id="PF13442">
    <property type="entry name" value="Cytochrome_CBB3"/>
    <property type="match status" value="1"/>
</dbReference>
<sequence>MKRNPLIPFALIALFGIGLMLFFSVKGIGDGKEMAGGEKEKPKTEDISKLSPEEIYKGKCISCHGENYEGGVGPKLAGNDLDVNGIKEKIKNGGGGMPANLVPDEKKLDEMAKWVSELK</sequence>
<evidence type="ECO:0000256" key="5">
    <source>
        <dbReference type="ARBA" id="ARBA00023004"/>
    </source>
</evidence>
<keyword evidence="7" id="KW-0472">Membrane</keyword>
<dbReference type="PANTHER" id="PTHR37823">
    <property type="entry name" value="CYTOCHROME C-553-LIKE"/>
    <property type="match status" value="1"/>
</dbReference>
<evidence type="ECO:0000256" key="6">
    <source>
        <dbReference type="PROSITE-ProRule" id="PRU00433"/>
    </source>
</evidence>
<dbReference type="InterPro" id="IPR036909">
    <property type="entry name" value="Cyt_c-like_dom_sf"/>
</dbReference>
<name>A0ABS5LH72_9BACI</name>
<evidence type="ECO:0000256" key="7">
    <source>
        <dbReference type="SAM" id="Phobius"/>
    </source>
</evidence>
<keyword evidence="5 6" id="KW-0408">Iron</keyword>
<evidence type="ECO:0000256" key="1">
    <source>
        <dbReference type="ARBA" id="ARBA00022448"/>
    </source>
</evidence>
<keyword evidence="7" id="KW-1133">Transmembrane helix</keyword>
<comment type="caution">
    <text evidence="9">The sequence shown here is derived from an EMBL/GenBank/DDBJ whole genome shotgun (WGS) entry which is preliminary data.</text>
</comment>
<evidence type="ECO:0000313" key="10">
    <source>
        <dbReference type="Proteomes" id="UP000682403"/>
    </source>
</evidence>
<dbReference type="InterPro" id="IPR009056">
    <property type="entry name" value="Cyt_c-like_dom"/>
</dbReference>
<evidence type="ECO:0000256" key="4">
    <source>
        <dbReference type="ARBA" id="ARBA00022982"/>
    </source>
</evidence>
<keyword evidence="4" id="KW-0249">Electron transport</keyword>
<dbReference type="SUPFAM" id="SSF46626">
    <property type="entry name" value="Cytochrome c"/>
    <property type="match status" value="1"/>
</dbReference>
<gene>
    <name evidence="9" type="ORF">J9317_13205</name>
</gene>
<dbReference type="EMBL" id="JAGVRK010000001">
    <property type="protein sequence ID" value="MBS2969724.1"/>
    <property type="molecule type" value="Genomic_DNA"/>
</dbReference>
<organism evidence="9 10">
    <name type="scientific">Metabacillus flavus</name>
    <dbReference type="NCBI Taxonomy" id="2823519"/>
    <lineage>
        <taxon>Bacteria</taxon>
        <taxon>Bacillati</taxon>
        <taxon>Bacillota</taxon>
        <taxon>Bacilli</taxon>
        <taxon>Bacillales</taxon>
        <taxon>Bacillaceae</taxon>
        <taxon>Metabacillus</taxon>
    </lineage>
</organism>
<proteinExistence type="predicted"/>